<keyword evidence="3" id="KW-0285">Flavoprotein</keyword>
<dbReference type="InterPro" id="IPR007867">
    <property type="entry name" value="GMC_OxRtase_C"/>
</dbReference>
<dbReference type="AlphaFoldDB" id="A0A368VRD8"/>
<proteinExistence type="inferred from homology"/>
<dbReference type="GO" id="GO:0016614">
    <property type="term" value="F:oxidoreductase activity, acting on CH-OH group of donors"/>
    <property type="evidence" value="ECO:0007669"/>
    <property type="project" value="InterPro"/>
</dbReference>
<evidence type="ECO:0000313" key="10">
    <source>
        <dbReference type="Proteomes" id="UP000253495"/>
    </source>
</evidence>
<organism evidence="9 10">
    <name type="scientific">Halopolyspora algeriensis</name>
    <dbReference type="NCBI Taxonomy" id="1500506"/>
    <lineage>
        <taxon>Bacteria</taxon>
        <taxon>Bacillati</taxon>
        <taxon>Actinomycetota</taxon>
        <taxon>Actinomycetes</taxon>
        <taxon>Actinomycetes incertae sedis</taxon>
        <taxon>Halopolyspora</taxon>
    </lineage>
</organism>
<evidence type="ECO:0000256" key="2">
    <source>
        <dbReference type="ARBA" id="ARBA00010790"/>
    </source>
</evidence>
<dbReference type="PROSITE" id="PS00624">
    <property type="entry name" value="GMC_OXRED_2"/>
    <property type="match status" value="1"/>
</dbReference>
<evidence type="ECO:0000259" key="8">
    <source>
        <dbReference type="PROSITE" id="PS00624"/>
    </source>
</evidence>
<comment type="caution">
    <text evidence="9">The sequence shown here is derived from an EMBL/GenBank/DDBJ whole genome shotgun (WGS) entry which is preliminary data.</text>
</comment>
<keyword evidence="4 6" id="KW-0274">FAD</keyword>
<comment type="cofactor">
    <cofactor evidence="1 6">
        <name>FAD</name>
        <dbReference type="ChEBI" id="CHEBI:57692"/>
    </cofactor>
</comment>
<evidence type="ECO:0000256" key="7">
    <source>
        <dbReference type="SAM" id="MobiDB-lite"/>
    </source>
</evidence>
<dbReference type="EMBL" id="QPJC01000004">
    <property type="protein sequence ID" value="RCW44502.1"/>
    <property type="molecule type" value="Genomic_DNA"/>
</dbReference>
<evidence type="ECO:0000256" key="3">
    <source>
        <dbReference type="ARBA" id="ARBA00022630"/>
    </source>
</evidence>
<feature type="compositionally biased region" description="Basic and acidic residues" evidence="7">
    <location>
        <begin position="129"/>
        <end position="138"/>
    </location>
</feature>
<dbReference type="Pfam" id="PF05199">
    <property type="entry name" value="GMC_oxred_C"/>
    <property type="match status" value="1"/>
</dbReference>
<dbReference type="SUPFAM" id="SSF51905">
    <property type="entry name" value="FAD/NAD(P)-binding domain"/>
    <property type="match status" value="1"/>
</dbReference>
<dbReference type="Pfam" id="PF00732">
    <property type="entry name" value="GMC_oxred_N"/>
    <property type="match status" value="1"/>
</dbReference>
<feature type="active site" description="Proton donor" evidence="5">
    <location>
        <position position="465"/>
    </location>
</feature>
<dbReference type="PANTHER" id="PTHR11552:SF147">
    <property type="entry name" value="CHOLINE DEHYDROGENASE, MITOCHONDRIAL"/>
    <property type="match status" value="1"/>
</dbReference>
<dbReference type="InterPro" id="IPR000172">
    <property type="entry name" value="GMC_OxRdtase_N"/>
</dbReference>
<evidence type="ECO:0000256" key="6">
    <source>
        <dbReference type="PIRSR" id="PIRSR000137-2"/>
    </source>
</evidence>
<feature type="binding site" evidence="6">
    <location>
        <position position="83"/>
    </location>
    <ligand>
        <name>FAD</name>
        <dbReference type="ChEBI" id="CHEBI:57692"/>
    </ligand>
</feature>
<feature type="domain" description="Glucose-methanol-choline oxidoreductase N-terminal" evidence="8">
    <location>
        <begin position="253"/>
        <end position="267"/>
    </location>
</feature>
<protein>
    <submittedName>
        <fullName evidence="9">Choline dehydrogenase-like flavoprotein</fullName>
    </submittedName>
</protein>
<evidence type="ECO:0000313" key="9">
    <source>
        <dbReference type="EMBL" id="RCW44502.1"/>
    </source>
</evidence>
<evidence type="ECO:0000256" key="1">
    <source>
        <dbReference type="ARBA" id="ARBA00001974"/>
    </source>
</evidence>
<dbReference type="GO" id="GO:0050660">
    <property type="term" value="F:flavin adenine dinucleotide binding"/>
    <property type="evidence" value="ECO:0007669"/>
    <property type="project" value="InterPro"/>
</dbReference>
<evidence type="ECO:0000256" key="5">
    <source>
        <dbReference type="PIRSR" id="PIRSR000137-1"/>
    </source>
</evidence>
<feature type="binding site" evidence="6">
    <location>
        <position position="218"/>
    </location>
    <ligand>
        <name>FAD</name>
        <dbReference type="ChEBI" id="CHEBI:57692"/>
    </ligand>
</feature>
<dbReference type="PANTHER" id="PTHR11552">
    <property type="entry name" value="GLUCOSE-METHANOL-CHOLINE GMC OXIDOREDUCTASE"/>
    <property type="match status" value="1"/>
</dbReference>
<dbReference type="InterPro" id="IPR012132">
    <property type="entry name" value="GMC_OxRdtase"/>
</dbReference>
<dbReference type="RefSeq" id="WP_246195426.1">
    <property type="nucleotide sequence ID" value="NZ_QPJC01000004.1"/>
</dbReference>
<keyword evidence="10" id="KW-1185">Reference proteome</keyword>
<accession>A0A368VRD8</accession>
<dbReference type="SUPFAM" id="SSF54373">
    <property type="entry name" value="FAD-linked reductases, C-terminal domain"/>
    <property type="match status" value="1"/>
</dbReference>
<evidence type="ECO:0000256" key="4">
    <source>
        <dbReference type="ARBA" id="ARBA00022827"/>
    </source>
</evidence>
<dbReference type="InterPro" id="IPR036188">
    <property type="entry name" value="FAD/NAD-bd_sf"/>
</dbReference>
<gene>
    <name evidence="9" type="ORF">DFQ14_10491</name>
</gene>
<sequence>MDERHDYVVVGSGSAGAALAARLSEDPSKRVLLLEAGPRDRAMNLHIPAAFAKLFRGPYDWTYDTEPQPQLGHRRLFWPRGRVLGGCSSINAMMWVRGLAADYDEWGELAGPGWNFESVLDYFRRIEDTERPDGEHQGRGGPMRVGRQRDPNPLTAEFLAACEQAGIPRTRSVNGACADGMAETMVSVHNGRRWSTVDGYLRPARRRRNLVVRPGAQVTRVLFEGRRAVGVEYLRGDRREAVRADAEVILSGGAVNTPQMLQSSGIGPAEHLREFGVEVLADSPEVGANLQDHLTAGFVAGTNSTATMFAAESPRQLLRYLTTRRGMLASNVAEAYGFVRTDPALQHPDIEIVFVPVPFLAEGLAAPSQHGVTAVAVLLRPESRGTVRLGSADPLAPAKVDPRYLTDPQGTDRRTLEDGMRIVERVLATPPLADHVGELLQPAGELGTAEARSAAIEQHSQTLYHPTSTCRMGRDADSVVDPELRVRGVERLRIADASVMPTVIRGHTNAPSIVIGERAADLIRDASPR</sequence>
<comment type="similarity">
    <text evidence="2">Belongs to the GMC oxidoreductase family.</text>
</comment>
<feature type="region of interest" description="Disordered" evidence="7">
    <location>
        <begin position="129"/>
        <end position="148"/>
    </location>
</feature>
<feature type="active site" description="Proton acceptor" evidence="5">
    <location>
        <position position="507"/>
    </location>
</feature>
<reference evidence="9 10" key="1">
    <citation type="submission" date="2018-07" db="EMBL/GenBank/DDBJ databases">
        <title>Genomic Encyclopedia of Type Strains, Phase III (KMG-III): the genomes of soil and plant-associated and newly described type strains.</title>
        <authorList>
            <person name="Whitman W."/>
        </authorList>
    </citation>
    <scope>NUCLEOTIDE SEQUENCE [LARGE SCALE GENOMIC DNA]</scope>
    <source>
        <strain evidence="9 10">CECT 8575</strain>
    </source>
</reference>
<dbReference type="Proteomes" id="UP000253495">
    <property type="component" value="Unassembled WGS sequence"/>
</dbReference>
<name>A0A368VRD8_9ACTN</name>
<dbReference type="Gene3D" id="3.30.560.10">
    <property type="entry name" value="Glucose Oxidase, domain 3"/>
    <property type="match status" value="1"/>
</dbReference>
<dbReference type="Gene3D" id="3.50.50.60">
    <property type="entry name" value="FAD/NAD(P)-binding domain"/>
    <property type="match status" value="1"/>
</dbReference>
<dbReference type="PIRSF" id="PIRSF000137">
    <property type="entry name" value="Alcohol_oxidase"/>
    <property type="match status" value="1"/>
</dbReference>